<feature type="coiled-coil region" evidence="8">
    <location>
        <begin position="41"/>
        <end position="75"/>
    </location>
</feature>
<name>A0A2I1NBF6_9BACT</name>
<comment type="similarity">
    <text evidence="1 7">Belongs to the bacterial ribosomal protein bL9 family.</text>
</comment>
<comment type="function">
    <text evidence="7">Binds to the 23S rRNA.</text>
</comment>
<dbReference type="InterPro" id="IPR009027">
    <property type="entry name" value="Ribosomal_bL9/RNase_H1_N"/>
</dbReference>
<dbReference type="GO" id="GO:0005840">
    <property type="term" value="C:ribosome"/>
    <property type="evidence" value="ECO:0007669"/>
    <property type="project" value="UniProtKB-KW"/>
</dbReference>
<evidence type="ECO:0000313" key="10">
    <source>
        <dbReference type="EMBL" id="PKZ29699.1"/>
    </source>
</evidence>
<dbReference type="EMBL" id="PKHU01000002">
    <property type="protein sequence ID" value="PKZ29699.1"/>
    <property type="molecule type" value="Genomic_DNA"/>
</dbReference>
<protein>
    <recommendedName>
        <fullName evidence="6 7">Large ribosomal subunit protein bL9</fullName>
    </recommendedName>
</protein>
<keyword evidence="4 7" id="KW-0689">Ribosomal protein</keyword>
<keyword evidence="5 7" id="KW-0687">Ribonucleoprotein</keyword>
<dbReference type="GO" id="GO:0006412">
    <property type="term" value="P:translation"/>
    <property type="evidence" value="ECO:0007669"/>
    <property type="project" value="UniProtKB-UniRule"/>
</dbReference>
<keyword evidence="2 7" id="KW-0699">rRNA-binding</keyword>
<dbReference type="AlphaFoldDB" id="A0A2I1NBF6"/>
<evidence type="ECO:0000256" key="2">
    <source>
        <dbReference type="ARBA" id="ARBA00022730"/>
    </source>
</evidence>
<accession>A0A2I1NBF6</accession>
<evidence type="ECO:0000256" key="1">
    <source>
        <dbReference type="ARBA" id="ARBA00010605"/>
    </source>
</evidence>
<comment type="caution">
    <text evidence="10">The sequence shown here is derived from an EMBL/GenBank/DDBJ whole genome shotgun (WGS) entry which is preliminary data.</text>
</comment>
<evidence type="ECO:0000256" key="7">
    <source>
        <dbReference type="HAMAP-Rule" id="MF_00503"/>
    </source>
</evidence>
<dbReference type="NCBIfam" id="TIGR00158">
    <property type="entry name" value="L9"/>
    <property type="match status" value="1"/>
</dbReference>
<dbReference type="GO" id="GO:1990904">
    <property type="term" value="C:ribonucleoprotein complex"/>
    <property type="evidence" value="ECO:0007669"/>
    <property type="project" value="UniProtKB-KW"/>
</dbReference>
<dbReference type="Proteomes" id="UP000234639">
    <property type="component" value="Unassembled WGS sequence"/>
</dbReference>
<evidence type="ECO:0000259" key="9">
    <source>
        <dbReference type="PROSITE" id="PS00651"/>
    </source>
</evidence>
<evidence type="ECO:0000256" key="3">
    <source>
        <dbReference type="ARBA" id="ARBA00022884"/>
    </source>
</evidence>
<dbReference type="InterPro" id="IPR020069">
    <property type="entry name" value="Ribosomal_bL9_C"/>
</dbReference>
<dbReference type="PROSITE" id="PS00651">
    <property type="entry name" value="RIBOSOMAL_L9"/>
    <property type="match status" value="1"/>
</dbReference>
<dbReference type="PANTHER" id="PTHR21368">
    <property type="entry name" value="50S RIBOSOMAL PROTEIN L9"/>
    <property type="match status" value="1"/>
</dbReference>
<proteinExistence type="inferred from homology"/>
<sequence length="147" mass="16402">MKVLLIKDVKSLGKAGEIKEVKDGYGHNFLVARGYAKIATNEVLRQYEAAKKREAQELEDQISGFKDLKKELAKVRVSVKKPVGEGGALFGSVTKDEVSNALKEQKNIEIDKRILEFDTIKHIGVFDVEAKFKHGITAKFEIEVVGE</sequence>
<keyword evidence="8" id="KW-0175">Coiled coil</keyword>
<evidence type="ECO:0000256" key="6">
    <source>
        <dbReference type="ARBA" id="ARBA00035292"/>
    </source>
</evidence>
<dbReference type="InterPro" id="IPR000244">
    <property type="entry name" value="Ribosomal_bL9"/>
</dbReference>
<dbReference type="GO" id="GO:0003735">
    <property type="term" value="F:structural constituent of ribosome"/>
    <property type="evidence" value="ECO:0007669"/>
    <property type="project" value="InterPro"/>
</dbReference>
<dbReference type="SUPFAM" id="SSF55653">
    <property type="entry name" value="Ribosomal protein L9 C-domain"/>
    <property type="match status" value="1"/>
</dbReference>
<gene>
    <name evidence="7" type="primary">rplI</name>
    <name evidence="10" type="ORF">CYJ41_02070</name>
</gene>
<dbReference type="InterPro" id="IPR020070">
    <property type="entry name" value="Ribosomal_bL9_N"/>
</dbReference>
<dbReference type="Pfam" id="PF03948">
    <property type="entry name" value="Ribosomal_L9_C"/>
    <property type="match status" value="1"/>
</dbReference>
<dbReference type="Gene3D" id="3.40.5.10">
    <property type="entry name" value="Ribosomal protein L9, N-terminal domain"/>
    <property type="match status" value="1"/>
</dbReference>
<dbReference type="InterPro" id="IPR020594">
    <property type="entry name" value="Ribosomal_bL9_bac/chp"/>
</dbReference>
<evidence type="ECO:0000256" key="8">
    <source>
        <dbReference type="SAM" id="Coils"/>
    </source>
</evidence>
<feature type="domain" description="Ribosomal protein L9" evidence="9">
    <location>
        <begin position="13"/>
        <end position="40"/>
    </location>
</feature>
<dbReference type="RefSeq" id="WP_101636702.1">
    <property type="nucleotide sequence ID" value="NZ_CAMPWA010000001.1"/>
</dbReference>
<dbReference type="InterPro" id="IPR036791">
    <property type="entry name" value="Ribosomal_bL9_C_sf"/>
</dbReference>
<dbReference type="GO" id="GO:0019843">
    <property type="term" value="F:rRNA binding"/>
    <property type="evidence" value="ECO:0007669"/>
    <property type="project" value="UniProtKB-UniRule"/>
</dbReference>
<dbReference type="HAMAP" id="MF_00503">
    <property type="entry name" value="Ribosomal_bL9"/>
    <property type="match status" value="1"/>
</dbReference>
<dbReference type="Pfam" id="PF01281">
    <property type="entry name" value="Ribosomal_L9_N"/>
    <property type="match status" value="1"/>
</dbReference>
<evidence type="ECO:0000256" key="4">
    <source>
        <dbReference type="ARBA" id="ARBA00022980"/>
    </source>
</evidence>
<evidence type="ECO:0000313" key="11">
    <source>
        <dbReference type="Proteomes" id="UP000234639"/>
    </source>
</evidence>
<dbReference type="Gene3D" id="3.10.430.100">
    <property type="entry name" value="Ribosomal protein L9, C-terminal domain"/>
    <property type="match status" value="1"/>
</dbReference>
<dbReference type="FunFam" id="3.40.5.10:FF:000002">
    <property type="entry name" value="50S ribosomal protein L9"/>
    <property type="match status" value="1"/>
</dbReference>
<evidence type="ECO:0000256" key="5">
    <source>
        <dbReference type="ARBA" id="ARBA00023274"/>
    </source>
</evidence>
<dbReference type="InterPro" id="IPR036935">
    <property type="entry name" value="Ribosomal_bL9_N_sf"/>
</dbReference>
<reference evidence="10 11" key="1">
    <citation type="submission" date="2017-12" db="EMBL/GenBank/DDBJ databases">
        <title>Phylogenetic diversity of female urinary microbiome.</title>
        <authorList>
            <person name="Thomas-White K."/>
            <person name="Wolfe A.J."/>
        </authorList>
    </citation>
    <scope>NUCLEOTIDE SEQUENCE [LARGE SCALE GENOMIC DNA]</scope>
    <source>
        <strain evidence="10 11">UMB0112</strain>
    </source>
</reference>
<organism evidence="10 11">
    <name type="scientific">Campylobacter ureolyticus</name>
    <dbReference type="NCBI Taxonomy" id="827"/>
    <lineage>
        <taxon>Bacteria</taxon>
        <taxon>Pseudomonadati</taxon>
        <taxon>Campylobacterota</taxon>
        <taxon>Epsilonproteobacteria</taxon>
        <taxon>Campylobacterales</taxon>
        <taxon>Campylobacteraceae</taxon>
        <taxon>Campylobacter</taxon>
    </lineage>
</organism>
<keyword evidence="3 7" id="KW-0694">RNA-binding</keyword>
<dbReference type="SUPFAM" id="SSF55658">
    <property type="entry name" value="L9 N-domain-like"/>
    <property type="match status" value="1"/>
</dbReference>